<sequence length="123" mass="13691">MLRDSSEILDLCLRLPIHGKTYEVYPPSPATHDQLAMRLALGIALDAGVEIPEEDARTLQITDDDMPDFATMCLGDTYEQMLADEVSHPEIELALVTAFYAWTLGMEVAEAYWESGGRLVTRS</sequence>
<gene>
    <name evidence="2" type="ORF">HJG52_01070</name>
</gene>
<name>A0A849HIT5_9MICO</name>
<evidence type="ECO:0000313" key="2">
    <source>
        <dbReference type="EMBL" id="NNM44597.1"/>
    </source>
</evidence>
<dbReference type="Proteomes" id="UP000588586">
    <property type="component" value="Unassembled WGS sequence"/>
</dbReference>
<accession>A0A849HIT5</accession>
<evidence type="ECO:0000313" key="3">
    <source>
        <dbReference type="Proteomes" id="UP000588586"/>
    </source>
</evidence>
<reference evidence="2 3" key="1">
    <citation type="submission" date="2020-04" db="EMBL/GenBank/DDBJ databases">
        <title>Knoellia sp. isolate from air conditioner.</title>
        <authorList>
            <person name="Chea S."/>
            <person name="Kim D.-U."/>
        </authorList>
    </citation>
    <scope>NUCLEOTIDE SEQUENCE [LARGE SCALE GENOMIC DNA]</scope>
    <source>
        <strain evidence="2 3">DB2414S</strain>
    </source>
</reference>
<comment type="caution">
    <text evidence="2">The sequence shown here is derived from an EMBL/GenBank/DDBJ whole genome shotgun (WGS) entry which is preliminary data.</text>
</comment>
<protein>
    <recommendedName>
        <fullName evidence="1">DUF7426 domain-containing protein</fullName>
    </recommendedName>
</protein>
<proteinExistence type="predicted"/>
<dbReference type="RefSeq" id="WP_171241735.1">
    <property type="nucleotide sequence ID" value="NZ_JABEPQ010000001.1"/>
</dbReference>
<keyword evidence="3" id="KW-1185">Reference proteome</keyword>
<dbReference type="InterPro" id="IPR055849">
    <property type="entry name" value="DUF7426"/>
</dbReference>
<dbReference type="EMBL" id="JABEPQ010000001">
    <property type="protein sequence ID" value="NNM44597.1"/>
    <property type="molecule type" value="Genomic_DNA"/>
</dbReference>
<organism evidence="2 3">
    <name type="scientific">Knoellia koreensis</name>
    <dbReference type="NCBI Taxonomy" id="2730921"/>
    <lineage>
        <taxon>Bacteria</taxon>
        <taxon>Bacillati</taxon>
        <taxon>Actinomycetota</taxon>
        <taxon>Actinomycetes</taxon>
        <taxon>Micrococcales</taxon>
        <taxon>Intrasporangiaceae</taxon>
        <taxon>Knoellia</taxon>
    </lineage>
</organism>
<evidence type="ECO:0000259" key="1">
    <source>
        <dbReference type="Pfam" id="PF24201"/>
    </source>
</evidence>
<dbReference type="Pfam" id="PF24201">
    <property type="entry name" value="DUF7426"/>
    <property type="match status" value="1"/>
</dbReference>
<dbReference type="AlphaFoldDB" id="A0A849HIT5"/>
<feature type="domain" description="DUF7426" evidence="1">
    <location>
        <begin position="4"/>
        <end position="118"/>
    </location>
</feature>